<accession>A0AA39FJB4</accession>
<proteinExistence type="predicted"/>
<reference evidence="1" key="1">
    <citation type="journal article" date="2023" name="bioRxiv">
        <title>Scaffold-level genome assemblies of two parasitoid biocontrol wasps reveal the parthenogenesis mechanism and an associated novel virus.</title>
        <authorList>
            <person name="Inwood S."/>
            <person name="Skelly J."/>
            <person name="Guhlin J."/>
            <person name="Harrop T."/>
            <person name="Goldson S."/>
            <person name="Dearden P."/>
        </authorList>
    </citation>
    <scope>NUCLEOTIDE SEQUENCE</scope>
    <source>
        <strain evidence="1">Lincoln</strain>
        <tissue evidence="1">Whole body</tissue>
    </source>
</reference>
<sequence length="255" mass="29820">SLIINSTTAQNNFAVFVNKKIASISSYGETISKIIQIANNDVYKLGKLITELKRNNSIIKKLENHQQEIINKTECLWESGQSGNKSFMFRQIVTKMDLHYQKFENYFLNNKTLNSDFIKFIDLIIEHYINSEFLNRYVMIINRTSTSIRNSLFDVLVDDFNPKKNCNVQSIDELFANMAALYSLVFTKQYTMVLLSLKATKVPKLRRQMSSINILNLYYVKGYKNLLTEVRKYYKRAINITNKSIIKAFEKRILL</sequence>
<gene>
    <name evidence="1" type="ORF">PV327_011369</name>
</gene>
<organism evidence="1 2">
    <name type="scientific">Microctonus hyperodae</name>
    <name type="common">Parasitoid wasp</name>
    <dbReference type="NCBI Taxonomy" id="165561"/>
    <lineage>
        <taxon>Eukaryota</taxon>
        <taxon>Metazoa</taxon>
        <taxon>Ecdysozoa</taxon>
        <taxon>Arthropoda</taxon>
        <taxon>Hexapoda</taxon>
        <taxon>Insecta</taxon>
        <taxon>Pterygota</taxon>
        <taxon>Neoptera</taxon>
        <taxon>Endopterygota</taxon>
        <taxon>Hymenoptera</taxon>
        <taxon>Apocrita</taxon>
        <taxon>Ichneumonoidea</taxon>
        <taxon>Braconidae</taxon>
        <taxon>Euphorinae</taxon>
        <taxon>Microctonus</taxon>
    </lineage>
</organism>
<dbReference type="AlphaFoldDB" id="A0AA39FJB4"/>
<evidence type="ECO:0000313" key="1">
    <source>
        <dbReference type="EMBL" id="KAK0170495.1"/>
    </source>
</evidence>
<keyword evidence="2" id="KW-1185">Reference proteome</keyword>
<protein>
    <submittedName>
        <fullName evidence="1">Uncharacterized protein</fullName>
    </submittedName>
</protein>
<dbReference type="Proteomes" id="UP001168972">
    <property type="component" value="Unassembled WGS sequence"/>
</dbReference>
<evidence type="ECO:0000313" key="2">
    <source>
        <dbReference type="Proteomes" id="UP001168972"/>
    </source>
</evidence>
<dbReference type="EMBL" id="JAQQBR010000462">
    <property type="protein sequence ID" value="KAK0170495.1"/>
    <property type="molecule type" value="Genomic_DNA"/>
</dbReference>
<feature type="non-terminal residue" evidence="1">
    <location>
        <position position="1"/>
    </location>
</feature>
<reference evidence="1" key="2">
    <citation type="submission" date="2023-03" db="EMBL/GenBank/DDBJ databases">
        <authorList>
            <person name="Inwood S.N."/>
            <person name="Skelly J.G."/>
            <person name="Guhlin J."/>
            <person name="Harrop T.W.R."/>
            <person name="Goldson S.G."/>
            <person name="Dearden P.K."/>
        </authorList>
    </citation>
    <scope>NUCLEOTIDE SEQUENCE</scope>
    <source>
        <strain evidence="1">Lincoln</strain>
        <tissue evidence="1">Whole body</tissue>
    </source>
</reference>
<comment type="caution">
    <text evidence="1">The sequence shown here is derived from an EMBL/GenBank/DDBJ whole genome shotgun (WGS) entry which is preliminary data.</text>
</comment>
<name>A0AA39FJB4_MICHY</name>